<dbReference type="AlphaFoldDB" id="A0AAN5I530"/>
<accession>A0AAN5I530</accession>
<reference evidence="3" key="1">
    <citation type="submission" date="2022-10" db="EMBL/GenBank/DDBJ databases">
        <title>Genome assembly of Pristionchus species.</title>
        <authorList>
            <person name="Yoshida K."/>
            <person name="Sommer R.J."/>
        </authorList>
    </citation>
    <scope>NUCLEOTIDE SEQUENCE [LARGE SCALE GENOMIC DNA]</scope>
    <source>
        <strain evidence="3">RS5460</strain>
    </source>
</reference>
<comment type="caution">
    <text evidence="2">The sequence shown here is derived from an EMBL/GenBank/DDBJ whole genome shotgun (WGS) entry which is preliminary data.</text>
</comment>
<name>A0AAN5I530_9BILA</name>
<organism evidence="2 3">
    <name type="scientific">Pristionchus mayeri</name>
    <dbReference type="NCBI Taxonomy" id="1317129"/>
    <lineage>
        <taxon>Eukaryota</taxon>
        <taxon>Metazoa</taxon>
        <taxon>Ecdysozoa</taxon>
        <taxon>Nematoda</taxon>
        <taxon>Chromadorea</taxon>
        <taxon>Rhabditida</taxon>
        <taxon>Rhabditina</taxon>
        <taxon>Diplogasteromorpha</taxon>
        <taxon>Diplogasteroidea</taxon>
        <taxon>Neodiplogasteridae</taxon>
        <taxon>Pristionchus</taxon>
    </lineage>
</organism>
<evidence type="ECO:0000313" key="3">
    <source>
        <dbReference type="Proteomes" id="UP001328107"/>
    </source>
</evidence>
<dbReference type="PROSITE" id="PS50181">
    <property type="entry name" value="FBOX"/>
    <property type="match status" value="1"/>
</dbReference>
<sequence length="302" mass="35408">MDFFSLPDVFLRQMMRTMEIKDRLNMRLTCRTFEELVANSHAGYFTSGRITRNYLDTQNKMLIQIDDQSFDNSTDYRSDKLLNLRNRLFNRITLHSFFIDCDFSLNFLRVFTERFEIEKLTLIVRSKTALENSRHLMSAHSSSKCTLELMFLPEFTEIVALPPMYRLSVWARSEVRFEETCQISTDTFFKLLNTHTNLYTKLVPIKPNDMLKTIKTITATDVQRTVQMLVVPSTIVNWLRFYGISEGSNPARYGEVELITPLKEEYDGSIQLRYRSCLIQMDGFSWIDSGFLVVVSFMNNRG</sequence>
<dbReference type="EMBL" id="BTRK01000005">
    <property type="protein sequence ID" value="GMR51016.1"/>
    <property type="molecule type" value="Genomic_DNA"/>
</dbReference>
<keyword evidence="3" id="KW-1185">Reference proteome</keyword>
<dbReference type="InterPro" id="IPR001810">
    <property type="entry name" value="F-box_dom"/>
</dbReference>
<protein>
    <recommendedName>
        <fullName evidence="1">F-box domain-containing protein</fullName>
    </recommendedName>
</protein>
<gene>
    <name evidence="2" type="ORF">PMAYCL1PPCAC_21211</name>
</gene>
<dbReference type="Proteomes" id="UP001328107">
    <property type="component" value="Unassembled WGS sequence"/>
</dbReference>
<feature type="domain" description="F-box" evidence="1">
    <location>
        <begin position="1"/>
        <end position="48"/>
    </location>
</feature>
<dbReference type="Pfam" id="PF00646">
    <property type="entry name" value="F-box"/>
    <property type="match status" value="1"/>
</dbReference>
<evidence type="ECO:0000259" key="1">
    <source>
        <dbReference type="PROSITE" id="PS50181"/>
    </source>
</evidence>
<evidence type="ECO:0000313" key="2">
    <source>
        <dbReference type="EMBL" id="GMR51016.1"/>
    </source>
</evidence>
<proteinExistence type="predicted"/>